<evidence type="ECO:0000256" key="1">
    <source>
        <dbReference type="SAM" id="Phobius"/>
    </source>
</evidence>
<organism evidence="2 4">
    <name type="scientific">Medicago truncatula</name>
    <name type="common">Barrel medic</name>
    <name type="synonym">Medicago tribuloides</name>
    <dbReference type="NCBI Taxonomy" id="3880"/>
    <lineage>
        <taxon>Eukaryota</taxon>
        <taxon>Viridiplantae</taxon>
        <taxon>Streptophyta</taxon>
        <taxon>Embryophyta</taxon>
        <taxon>Tracheophyta</taxon>
        <taxon>Spermatophyta</taxon>
        <taxon>Magnoliopsida</taxon>
        <taxon>eudicotyledons</taxon>
        <taxon>Gunneridae</taxon>
        <taxon>Pentapetalae</taxon>
        <taxon>rosids</taxon>
        <taxon>fabids</taxon>
        <taxon>Fabales</taxon>
        <taxon>Fabaceae</taxon>
        <taxon>Papilionoideae</taxon>
        <taxon>50 kb inversion clade</taxon>
        <taxon>NPAAA clade</taxon>
        <taxon>Hologalegina</taxon>
        <taxon>IRL clade</taxon>
        <taxon>Trifolieae</taxon>
        <taxon>Medicago</taxon>
    </lineage>
</organism>
<sequence>MTLASSTLQIQRHEYSGIIVIFIGIDILPSYAISMNALLQNFKKGQGWCHTIKKRHMCGCEVGLLECKVIIKVSFILAREKTNHTSAPSSLHLFSFPIHLPPPHLLAPQV</sequence>
<dbReference type="Proteomes" id="UP000002051">
    <property type="component" value="Unassembled WGS sequence"/>
</dbReference>
<proteinExistence type="predicted"/>
<dbReference type="PaxDb" id="3880-AES80057"/>
<gene>
    <name evidence="2" type="ordered locus">MTR_7g076210</name>
</gene>
<keyword evidence="1" id="KW-1133">Transmembrane helix</keyword>
<accession>G7L2G3</accession>
<reference evidence="2 4" key="2">
    <citation type="journal article" date="2014" name="BMC Genomics">
        <title>An improved genome release (version Mt4.0) for the model legume Medicago truncatula.</title>
        <authorList>
            <person name="Tang H."/>
            <person name="Krishnakumar V."/>
            <person name="Bidwell S."/>
            <person name="Rosen B."/>
            <person name="Chan A."/>
            <person name="Zhou S."/>
            <person name="Gentzbittel L."/>
            <person name="Childs K.L."/>
            <person name="Yandell M."/>
            <person name="Gundlach H."/>
            <person name="Mayer K.F."/>
            <person name="Schwartz D.C."/>
            <person name="Town C.D."/>
        </authorList>
    </citation>
    <scope>GENOME REANNOTATION</scope>
    <source>
        <strain evidence="3 4">cv. Jemalong A17</strain>
    </source>
</reference>
<evidence type="ECO:0000313" key="2">
    <source>
        <dbReference type="EMBL" id="AES80057.1"/>
    </source>
</evidence>
<dbReference type="HOGENOM" id="CLU_2174771_0_0_1"/>
<keyword evidence="1" id="KW-0472">Membrane</keyword>
<evidence type="ECO:0000313" key="3">
    <source>
        <dbReference type="EnsemblPlants" id="AES80057"/>
    </source>
</evidence>
<feature type="transmembrane region" description="Helical" evidence="1">
    <location>
        <begin position="15"/>
        <end position="34"/>
    </location>
</feature>
<keyword evidence="1 2" id="KW-0812">Transmembrane</keyword>
<evidence type="ECO:0000313" key="4">
    <source>
        <dbReference type="Proteomes" id="UP000002051"/>
    </source>
</evidence>
<dbReference type="AlphaFoldDB" id="G7L2G3"/>
<dbReference type="EnsemblPlants" id="AES80057">
    <property type="protein sequence ID" value="AES80057"/>
    <property type="gene ID" value="MTR_7g076210"/>
</dbReference>
<protein>
    <submittedName>
        <fullName evidence="2">Transmembrane protein, putative</fullName>
    </submittedName>
</protein>
<reference evidence="2 4" key="1">
    <citation type="journal article" date="2011" name="Nature">
        <title>The Medicago genome provides insight into the evolution of rhizobial symbioses.</title>
        <authorList>
            <person name="Young N.D."/>
            <person name="Debelle F."/>
            <person name="Oldroyd G.E."/>
            <person name="Geurts R."/>
            <person name="Cannon S.B."/>
            <person name="Udvardi M.K."/>
            <person name="Benedito V.A."/>
            <person name="Mayer K.F."/>
            <person name="Gouzy J."/>
            <person name="Schoof H."/>
            <person name="Van de Peer Y."/>
            <person name="Proost S."/>
            <person name="Cook D.R."/>
            <person name="Meyers B.C."/>
            <person name="Spannagl M."/>
            <person name="Cheung F."/>
            <person name="De Mita S."/>
            <person name="Krishnakumar V."/>
            <person name="Gundlach H."/>
            <person name="Zhou S."/>
            <person name="Mudge J."/>
            <person name="Bharti A.K."/>
            <person name="Murray J.D."/>
            <person name="Naoumkina M.A."/>
            <person name="Rosen B."/>
            <person name="Silverstein K.A."/>
            <person name="Tang H."/>
            <person name="Rombauts S."/>
            <person name="Zhao P.X."/>
            <person name="Zhou P."/>
            <person name="Barbe V."/>
            <person name="Bardou P."/>
            <person name="Bechner M."/>
            <person name="Bellec A."/>
            <person name="Berger A."/>
            <person name="Berges H."/>
            <person name="Bidwell S."/>
            <person name="Bisseling T."/>
            <person name="Choisne N."/>
            <person name="Couloux A."/>
            <person name="Denny R."/>
            <person name="Deshpande S."/>
            <person name="Dai X."/>
            <person name="Doyle J.J."/>
            <person name="Dudez A.M."/>
            <person name="Farmer A.D."/>
            <person name="Fouteau S."/>
            <person name="Franken C."/>
            <person name="Gibelin C."/>
            <person name="Gish J."/>
            <person name="Goldstein S."/>
            <person name="Gonzalez A.J."/>
            <person name="Green P.J."/>
            <person name="Hallab A."/>
            <person name="Hartog M."/>
            <person name="Hua A."/>
            <person name="Humphray S.J."/>
            <person name="Jeong D.H."/>
            <person name="Jing Y."/>
            <person name="Jocker A."/>
            <person name="Kenton S.M."/>
            <person name="Kim D.J."/>
            <person name="Klee K."/>
            <person name="Lai H."/>
            <person name="Lang C."/>
            <person name="Lin S."/>
            <person name="Macmil S.L."/>
            <person name="Magdelenat G."/>
            <person name="Matthews L."/>
            <person name="McCorrison J."/>
            <person name="Monaghan E.L."/>
            <person name="Mun J.H."/>
            <person name="Najar F.Z."/>
            <person name="Nicholson C."/>
            <person name="Noirot C."/>
            <person name="O'Bleness M."/>
            <person name="Paule C.R."/>
            <person name="Poulain J."/>
            <person name="Prion F."/>
            <person name="Qin B."/>
            <person name="Qu C."/>
            <person name="Retzel E.F."/>
            <person name="Riddle C."/>
            <person name="Sallet E."/>
            <person name="Samain S."/>
            <person name="Samson N."/>
            <person name="Sanders I."/>
            <person name="Saurat O."/>
            <person name="Scarpelli C."/>
            <person name="Schiex T."/>
            <person name="Segurens B."/>
            <person name="Severin A.J."/>
            <person name="Sherrier D.J."/>
            <person name="Shi R."/>
            <person name="Sims S."/>
            <person name="Singer S.R."/>
            <person name="Sinharoy S."/>
            <person name="Sterck L."/>
            <person name="Viollet A."/>
            <person name="Wang B.B."/>
            <person name="Wang K."/>
            <person name="Wang M."/>
            <person name="Wang X."/>
            <person name="Warfsmann J."/>
            <person name="Weissenbach J."/>
            <person name="White D.D."/>
            <person name="White J.D."/>
            <person name="Wiley G.B."/>
            <person name="Wincker P."/>
            <person name="Xing Y."/>
            <person name="Yang L."/>
            <person name="Yao Z."/>
            <person name="Ying F."/>
            <person name="Zhai J."/>
            <person name="Zhou L."/>
            <person name="Zuber A."/>
            <person name="Denarie J."/>
            <person name="Dixon R.A."/>
            <person name="May G.D."/>
            <person name="Schwartz D.C."/>
            <person name="Rogers J."/>
            <person name="Quetier F."/>
            <person name="Town C.D."/>
            <person name="Roe B.A."/>
        </authorList>
    </citation>
    <scope>NUCLEOTIDE SEQUENCE [LARGE SCALE GENOMIC DNA]</scope>
    <source>
        <strain evidence="2">A17</strain>
        <strain evidence="3 4">cv. Jemalong A17</strain>
    </source>
</reference>
<name>G7L2G3_MEDTR</name>
<reference evidence="3" key="3">
    <citation type="submission" date="2015-04" db="UniProtKB">
        <authorList>
            <consortium name="EnsemblPlants"/>
        </authorList>
    </citation>
    <scope>IDENTIFICATION</scope>
    <source>
        <strain evidence="3">cv. Jemalong A17</strain>
    </source>
</reference>
<keyword evidence="4" id="KW-1185">Reference proteome</keyword>
<dbReference type="EMBL" id="CM001223">
    <property type="protein sequence ID" value="AES80057.1"/>
    <property type="molecule type" value="Genomic_DNA"/>
</dbReference>